<evidence type="ECO:0000313" key="4">
    <source>
        <dbReference type="EMBL" id="QDT65024.1"/>
    </source>
</evidence>
<dbReference type="EMBL" id="CP036316">
    <property type="protein sequence ID" value="QDT65024.1"/>
    <property type="molecule type" value="Genomic_DNA"/>
</dbReference>
<proteinExistence type="predicted"/>
<feature type="domain" description="3-keto-alpha-glucoside-1,2-lyase/3-keto-2-hydroxy-glucal hydratase" evidence="3">
    <location>
        <begin position="83"/>
        <end position="248"/>
    </location>
</feature>
<sequence precursor="true">MKPLIRNFPPLVLVLALAALVFQGCAKPAAESGSKEAVTTPVEKPEAKSETLAKPAEPKAETAAAPDTTELWLPVSMSEVEEGWIALFDGRTLFGWEATSDADWKVEDGAIVVSSGEKGLLRTTSRFSNYELKAEVLLTEEANSGIFLHTVANPTNPTQDCYEFNLCDGHPEFKSGSLVGRAQPAEEVPVEGSWQQVEIRCEDGHVSAKIGDVTVLEEVQPESHVLKSGFIGLQFNTGGVKFRNIALKPLAEKSLFDGTNLDGWHEVPGSKATISVKDEQIAIEGGAGFLESDETFGNFVLQLSAKTLGDDVNSGVFFRSEKGTAKAPSNGYEMQVQYTRHDGDRTRPNDYQSGFGAGAIFRRQKARYINGDDNEWVYFTLIAEGPHIASWVNGLQVTDFTDERKPDPNPRKGLRTEPGHLILQGHDPGTDIRYADIRVQSLTE</sequence>
<organism evidence="4 5">
    <name type="scientific">Calycomorphotria hydatis</name>
    <dbReference type="NCBI Taxonomy" id="2528027"/>
    <lineage>
        <taxon>Bacteria</taxon>
        <taxon>Pseudomonadati</taxon>
        <taxon>Planctomycetota</taxon>
        <taxon>Planctomycetia</taxon>
        <taxon>Planctomycetales</taxon>
        <taxon>Planctomycetaceae</taxon>
        <taxon>Calycomorphotria</taxon>
    </lineage>
</organism>
<feature type="compositionally biased region" description="Basic and acidic residues" evidence="1">
    <location>
        <begin position="43"/>
        <end position="60"/>
    </location>
</feature>
<evidence type="ECO:0000256" key="1">
    <source>
        <dbReference type="SAM" id="MobiDB-lite"/>
    </source>
</evidence>
<dbReference type="PROSITE" id="PS51257">
    <property type="entry name" value="PROKAR_LIPOPROTEIN"/>
    <property type="match status" value="1"/>
</dbReference>
<dbReference type="OrthoDB" id="211384at2"/>
<dbReference type="RefSeq" id="WP_145262674.1">
    <property type="nucleotide sequence ID" value="NZ_CP036316.1"/>
</dbReference>
<dbReference type="InterPro" id="IPR010496">
    <property type="entry name" value="AL/BT2_dom"/>
</dbReference>
<feature type="region of interest" description="Disordered" evidence="1">
    <location>
        <begin position="32"/>
        <end position="67"/>
    </location>
</feature>
<keyword evidence="5" id="KW-1185">Reference proteome</keyword>
<dbReference type="GO" id="GO:0016787">
    <property type="term" value="F:hydrolase activity"/>
    <property type="evidence" value="ECO:0007669"/>
    <property type="project" value="InterPro"/>
</dbReference>
<dbReference type="Gene3D" id="2.60.120.560">
    <property type="entry name" value="Exo-inulinase, domain 1"/>
    <property type="match status" value="2"/>
</dbReference>
<evidence type="ECO:0000259" key="3">
    <source>
        <dbReference type="Pfam" id="PF06439"/>
    </source>
</evidence>
<evidence type="ECO:0000256" key="2">
    <source>
        <dbReference type="SAM" id="SignalP"/>
    </source>
</evidence>
<gene>
    <name evidence="4" type="ORF">V22_22700</name>
</gene>
<protein>
    <recommendedName>
        <fullName evidence="3">3-keto-alpha-glucoside-1,2-lyase/3-keto-2-hydroxy-glucal hydratase domain-containing protein</fullName>
    </recommendedName>
</protein>
<feature type="chain" id="PRO_5022039801" description="3-keto-alpha-glucoside-1,2-lyase/3-keto-2-hydroxy-glucal hydratase domain-containing protein" evidence="2">
    <location>
        <begin position="27"/>
        <end position="444"/>
    </location>
</feature>
<name>A0A517T9G8_9PLAN</name>
<feature type="compositionally biased region" description="Basic and acidic residues" evidence="1">
    <location>
        <begin position="402"/>
        <end position="418"/>
    </location>
</feature>
<accession>A0A517T9G8</accession>
<evidence type="ECO:0000313" key="5">
    <source>
        <dbReference type="Proteomes" id="UP000319976"/>
    </source>
</evidence>
<feature type="region of interest" description="Disordered" evidence="1">
    <location>
        <begin position="402"/>
        <end position="427"/>
    </location>
</feature>
<feature type="signal peptide" evidence="2">
    <location>
        <begin position="1"/>
        <end position="26"/>
    </location>
</feature>
<keyword evidence="2" id="KW-0732">Signal</keyword>
<dbReference type="AlphaFoldDB" id="A0A517T9G8"/>
<reference evidence="4 5" key="1">
    <citation type="submission" date="2019-02" db="EMBL/GenBank/DDBJ databases">
        <title>Deep-cultivation of Planctomycetes and their phenomic and genomic characterization uncovers novel biology.</title>
        <authorList>
            <person name="Wiegand S."/>
            <person name="Jogler M."/>
            <person name="Boedeker C."/>
            <person name="Pinto D."/>
            <person name="Vollmers J."/>
            <person name="Rivas-Marin E."/>
            <person name="Kohn T."/>
            <person name="Peeters S.H."/>
            <person name="Heuer A."/>
            <person name="Rast P."/>
            <person name="Oberbeckmann S."/>
            <person name="Bunk B."/>
            <person name="Jeske O."/>
            <person name="Meyerdierks A."/>
            <person name="Storesund J.E."/>
            <person name="Kallscheuer N."/>
            <person name="Luecker S."/>
            <person name="Lage O.M."/>
            <person name="Pohl T."/>
            <person name="Merkel B.J."/>
            <person name="Hornburger P."/>
            <person name="Mueller R.-W."/>
            <person name="Bruemmer F."/>
            <person name="Labrenz M."/>
            <person name="Spormann A.M."/>
            <person name="Op den Camp H."/>
            <person name="Overmann J."/>
            <person name="Amann R."/>
            <person name="Jetten M.S.M."/>
            <person name="Mascher T."/>
            <person name="Medema M.H."/>
            <person name="Devos D.P."/>
            <person name="Kaster A.-K."/>
            <person name="Ovreas L."/>
            <person name="Rohde M."/>
            <person name="Galperin M.Y."/>
            <person name="Jogler C."/>
        </authorList>
    </citation>
    <scope>NUCLEOTIDE SEQUENCE [LARGE SCALE GENOMIC DNA]</scope>
    <source>
        <strain evidence="4 5">V22</strain>
    </source>
</reference>
<dbReference type="KEGG" id="chya:V22_22700"/>
<dbReference type="Pfam" id="PF06439">
    <property type="entry name" value="3keto-disac_hyd"/>
    <property type="match status" value="2"/>
</dbReference>
<feature type="domain" description="3-keto-alpha-glucoside-1,2-lyase/3-keto-2-hydroxy-glucal hydratase" evidence="3">
    <location>
        <begin position="253"/>
        <end position="439"/>
    </location>
</feature>
<dbReference type="Proteomes" id="UP000319976">
    <property type="component" value="Chromosome"/>
</dbReference>